<dbReference type="AlphaFoldDB" id="A0A6A6BKA9"/>
<evidence type="ECO:0000256" key="1">
    <source>
        <dbReference type="SAM" id="Phobius"/>
    </source>
</evidence>
<dbReference type="Proteomes" id="UP000799438">
    <property type="component" value="Unassembled WGS sequence"/>
</dbReference>
<proteinExistence type="predicted"/>
<keyword evidence="1" id="KW-0812">Transmembrane</keyword>
<evidence type="ECO:0000313" key="3">
    <source>
        <dbReference type="Proteomes" id="UP000799438"/>
    </source>
</evidence>
<gene>
    <name evidence="2" type="ORF">K452DRAFT_168545</name>
</gene>
<reference evidence="2" key="1">
    <citation type="journal article" date="2020" name="Stud. Mycol.">
        <title>101 Dothideomycetes genomes: a test case for predicting lifestyles and emergence of pathogens.</title>
        <authorList>
            <person name="Haridas S."/>
            <person name="Albert R."/>
            <person name="Binder M."/>
            <person name="Bloem J."/>
            <person name="Labutti K."/>
            <person name="Salamov A."/>
            <person name="Andreopoulos B."/>
            <person name="Baker S."/>
            <person name="Barry K."/>
            <person name="Bills G."/>
            <person name="Bluhm B."/>
            <person name="Cannon C."/>
            <person name="Castanera R."/>
            <person name="Culley D."/>
            <person name="Daum C."/>
            <person name="Ezra D."/>
            <person name="Gonzalez J."/>
            <person name="Henrissat B."/>
            <person name="Kuo A."/>
            <person name="Liang C."/>
            <person name="Lipzen A."/>
            <person name="Lutzoni F."/>
            <person name="Magnuson J."/>
            <person name="Mondo S."/>
            <person name="Nolan M."/>
            <person name="Ohm R."/>
            <person name="Pangilinan J."/>
            <person name="Park H.-J."/>
            <person name="Ramirez L."/>
            <person name="Alfaro M."/>
            <person name="Sun H."/>
            <person name="Tritt A."/>
            <person name="Yoshinaga Y."/>
            <person name="Zwiers L.-H."/>
            <person name="Turgeon B."/>
            <person name="Goodwin S."/>
            <person name="Spatafora J."/>
            <person name="Crous P."/>
            <person name="Grigoriev I."/>
        </authorList>
    </citation>
    <scope>NUCLEOTIDE SEQUENCE</scope>
    <source>
        <strain evidence="2">CBS 121167</strain>
    </source>
</reference>
<feature type="transmembrane region" description="Helical" evidence="1">
    <location>
        <begin position="157"/>
        <end position="176"/>
    </location>
</feature>
<dbReference type="GeneID" id="54293262"/>
<name>A0A6A6BKA9_9PEZI</name>
<keyword evidence="3" id="KW-1185">Reference proteome</keyword>
<organism evidence="2 3">
    <name type="scientific">Aplosporella prunicola CBS 121167</name>
    <dbReference type="NCBI Taxonomy" id="1176127"/>
    <lineage>
        <taxon>Eukaryota</taxon>
        <taxon>Fungi</taxon>
        <taxon>Dikarya</taxon>
        <taxon>Ascomycota</taxon>
        <taxon>Pezizomycotina</taxon>
        <taxon>Dothideomycetes</taxon>
        <taxon>Dothideomycetes incertae sedis</taxon>
        <taxon>Botryosphaeriales</taxon>
        <taxon>Aplosporellaceae</taxon>
        <taxon>Aplosporella</taxon>
    </lineage>
</organism>
<dbReference type="EMBL" id="ML995482">
    <property type="protein sequence ID" value="KAF2143277.1"/>
    <property type="molecule type" value="Genomic_DNA"/>
</dbReference>
<evidence type="ECO:0000313" key="2">
    <source>
        <dbReference type="EMBL" id="KAF2143277.1"/>
    </source>
</evidence>
<keyword evidence="1" id="KW-1133">Transmembrane helix</keyword>
<protein>
    <submittedName>
        <fullName evidence="2">Uncharacterized protein</fullName>
    </submittedName>
</protein>
<keyword evidence="1" id="KW-0472">Membrane</keyword>
<dbReference type="RefSeq" id="XP_033398989.1">
    <property type="nucleotide sequence ID" value="XM_033535766.1"/>
</dbReference>
<accession>A0A6A6BKA9</accession>
<sequence>MKTSQRQVALQAIRCCERPELVGARVAREGRRATANTWGLSWKSRIKVARASQAKVAIAREERCRSPPSRELLASRYCIRLNNPQLSSGKWSDGVERMEVGWRSWSWSWRCCCFFAEVKVVGAFGVIGRSPSQHERISHPQHEYARRDMQSTGNGRTSRPFFFIYIYFLFFLYTHLARSLDCSSGQTSLVECCTKGGDSEADILSRST</sequence>